<name>A0AAD7AA50_9AGAR</name>
<protein>
    <submittedName>
        <fullName evidence="3">Uncharacterized protein</fullName>
    </submittedName>
</protein>
<dbReference type="GO" id="GO:0003700">
    <property type="term" value="F:DNA-binding transcription factor activity"/>
    <property type="evidence" value="ECO:0007669"/>
    <property type="project" value="TreeGrafter"/>
</dbReference>
<dbReference type="PANTHER" id="PTHR47787">
    <property type="entry name" value="CENTROMERE-BINDING PROTEIN 1"/>
    <property type="match status" value="1"/>
</dbReference>
<feature type="chain" id="PRO_5042044994" evidence="2">
    <location>
        <begin position="17"/>
        <end position="194"/>
    </location>
</feature>
<accession>A0AAD7AA50</accession>
<reference evidence="3" key="1">
    <citation type="submission" date="2023-03" db="EMBL/GenBank/DDBJ databases">
        <title>Massive genome expansion in bonnet fungi (Mycena s.s.) driven by repeated elements and novel gene families across ecological guilds.</title>
        <authorList>
            <consortium name="Lawrence Berkeley National Laboratory"/>
            <person name="Harder C.B."/>
            <person name="Miyauchi S."/>
            <person name="Viragh M."/>
            <person name="Kuo A."/>
            <person name="Thoen E."/>
            <person name="Andreopoulos B."/>
            <person name="Lu D."/>
            <person name="Skrede I."/>
            <person name="Drula E."/>
            <person name="Henrissat B."/>
            <person name="Morin E."/>
            <person name="Kohler A."/>
            <person name="Barry K."/>
            <person name="LaButti K."/>
            <person name="Morin E."/>
            <person name="Salamov A."/>
            <person name="Lipzen A."/>
            <person name="Mereny Z."/>
            <person name="Hegedus B."/>
            <person name="Baldrian P."/>
            <person name="Stursova M."/>
            <person name="Weitz H."/>
            <person name="Taylor A."/>
            <person name="Grigoriev I.V."/>
            <person name="Nagy L.G."/>
            <person name="Martin F."/>
            <person name="Kauserud H."/>
        </authorList>
    </citation>
    <scope>NUCLEOTIDE SEQUENCE</scope>
    <source>
        <strain evidence="3">CBHHK002</strain>
    </source>
</reference>
<dbReference type="Proteomes" id="UP001218218">
    <property type="component" value="Unassembled WGS sequence"/>
</dbReference>
<feature type="region of interest" description="Disordered" evidence="1">
    <location>
        <begin position="157"/>
        <end position="194"/>
    </location>
</feature>
<organism evidence="3 4">
    <name type="scientific">Mycena albidolilacea</name>
    <dbReference type="NCBI Taxonomy" id="1033008"/>
    <lineage>
        <taxon>Eukaryota</taxon>
        <taxon>Fungi</taxon>
        <taxon>Dikarya</taxon>
        <taxon>Basidiomycota</taxon>
        <taxon>Agaricomycotina</taxon>
        <taxon>Agaricomycetes</taxon>
        <taxon>Agaricomycetidae</taxon>
        <taxon>Agaricales</taxon>
        <taxon>Marasmiineae</taxon>
        <taxon>Mycenaceae</taxon>
        <taxon>Mycena</taxon>
    </lineage>
</organism>
<comment type="caution">
    <text evidence="3">The sequence shown here is derived from an EMBL/GenBank/DDBJ whole genome shotgun (WGS) entry which is preliminary data.</text>
</comment>
<dbReference type="GO" id="GO:0005634">
    <property type="term" value="C:nucleus"/>
    <property type="evidence" value="ECO:0007669"/>
    <property type="project" value="TreeGrafter"/>
</dbReference>
<gene>
    <name evidence="3" type="ORF">DFH08DRAFT_934215</name>
</gene>
<keyword evidence="4" id="KW-1185">Reference proteome</keyword>
<evidence type="ECO:0000256" key="1">
    <source>
        <dbReference type="SAM" id="MobiDB-lite"/>
    </source>
</evidence>
<keyword evidence="2" id="KW-0732">Signal</keyword>
<evidence type="ECO:0000313" key="3">
    <source>
        <dbReference type="EMBL" id="KAJ7353192.1"/>
    </source>
</evidence>
<feature type="compositionally biased region" description="Basic and acidic residues" evidence="1">
    <location>
        <begin position="157"/>
        <end position="171"/>
    </location>
</feature>
<dbReference type="EMBL" id="JARIHO010000011">
    <property type="protein sequence ID" value="KAJ7353192.1"/>
    <property type="molecule type" value="Genomic_DNA"/>
</dbReference>
<evidence type="ECO:0000313" key="4">
    <source>
        <dbReference type="Proteomes" id="UP001218218"/>
    </source>
</evidence>
<sequence>MLLFGVCFELFPLMWGIRCPFQLCQDREDNGTIGWKTPGAENGNEGDDGEYIENPEQGIRKGLCARGAMSTLTSFFLQKEVERRRRGNINELRPIVPSGSGEKAKGVILSRVQCTHHLKGGGARNIEKWTLEKLLMDQAMADLQVQLDGIRRMWEEERRQRQRAKQELEAARRRRAVRRSAASPAGREEGDGKR</sequence>
<dbReference type="AlphaFoldDB" id="A0AAD7AA50"/>
<feature type="signal peptide" evidence="2">
    <location>
        <begin position="1"/>
        <end position="16"/>
    </location>
</feature>
<proteinExistence type="predicted"/>
<evidence type="ECO:0000256" key="2">
    <source>
        <dbReference type="SAM" id="SignalP"/>
    </source>
</evidence>
<dbReference type="PANTHER" id="PTHR47787:SF1">
    <property type="entry name" value="CENTROMERE-BINDING PROTEIN 1"/>
    <property type="match status" value="1"/>
</dbReference>